<keyword evidence="2" id="KW-1185">Reference proteome</keyword>
<dbReference type="AlphaFoldDB" id="A0AA88J9A0"/>
<accession>A0AA88J9A0</accession>
<name>A0AA88J9A0_FICCA</name>
<dbReference type="EMBL" id="BTGU01000267">
    <property type="protein sequence ID" value="GMN65869.1"/>
    <property type="molecule type" value="Genomic_DNA"/>
</dbReference>
<comment type="caution">
    <text evidence="1">The sequence shown here is derived from an EMBL/GenBank/DDBJ whole genome shotgun (WGS) entry which is preliminary data.</text>
</comment>
<gene>
    <name evidence="1" type="ORF">TIFTF001_034938</name>
</gene>
<sequence>MGSPMAIPASQRIPQPPQTFVAIKKLVFFMPIVEPLVPLYVWMVFLWRLGLLAPSTEEGEEWSKEAANPLSSF</sequence>
<protein>
    <submittedName>
        <fullName evidence="1">Uncharacterized protein</fullName>
    </submittedName>
</protein>
<evidence type="ECO:0000313" key="2">
    <source>
        <dbReference type="Proteomes" id="UP001187192"/>
    </source>
</evidence>
<proteinExistence type="predicted"/>
<dbReference type="Proteomes" id="UP001187192">
    <property type="component" value="Unassembled WGS sequence"/>
</dbReference>
<reference evidence="1" key="1">
    <citation type="submission" date="2023-07" db="EMBL/GenBank/DDBJ databases">
        <title>draft genome sequence of fig (Ficus carica).</title>
        <authorList>
            <person name="Takahashi T."/>
            <person name="Nishimura K."/>
        </authorList>
    </citation>
    <scope>NUCLEOTIDE SEQUENCE</scope>
</reference>
<organism evidence="1 2">
    <name type="scientific">Ficus carica</name>
    <name type="common">Common fig</name>
    <dbReference type="NCBI Taxonomy" id="3494"/>
    <lineage>
        <taxon>Eukaryota</taxon>
        <taxon>Viridiplantae</taxon>
        <taxon>Streptophyta</taxon>
        <taxon>Embryophyta</taxon>
        <taxon>Tracheophyta</taxon>
        <taxon>Spermatophyta</taxon>
        <taxon>Magnoliopsida</taxon>
        <taxon>eudicotyledons</taxon>
        <taxon>Gunneridae</taxon>
        <taxon>Pentapetalae</taxon>
        <taxon>rosids</taxon>
        <taxon>fabids</taxon>
        <taxon>Rosales</taxon>
        <taxon>Moraceae</taxon>
        <taxon>Ficeae</taxon>
        <taxon>Ficus</taxon>
    </lineage>
</organism>
<evidence type="ECO:0000313" key="1">
    <source>
        <dbReference type="EMBL" id="GMN65869.1"/>
    </source>
</evidence>